<sequence length="496" mass="55303">MDCLDGGSHLHFSSQSLHRSLHRHLLRHFRLLFDLLGRLLRGSLLQQGSHCLLHLLVHTIALTLGQSSCHRLLVLQFPDCLGLSLLLHFLRVDARLELVHRRPLYIDGRVQYSGAVLLPDDADATALRDRHLQSLGQGGAIVQDHFVLGTQSRSTLHRHLVRGTVIGVDGQGWLGGGELDEERAHVGQTTRTDGEHLGDHLLDVAHQIGMRLREVTGGDGDSHLIGRQIEDGGGCGLLERLSHRTRVVEHEGHLVRLDELLAEVFLHRLVHTLLHEEAVVGRGQLALVSESPVHSLQLLLCHDLGDVGPGQSVIRLDSLLPLARLLFHIRVNSGLVRDVQIRHDHAKHGRAGGDRRMGEDDVLLECLSIDEGGSLVRDHDTQTVICLGEQRLLPLVVHKFDQRGNRDAGLLVDLGECLLGGRRDGARFFLLHLLLRLRLFHLLFLGRLLDVLHLEQRALLHRLPHGLHHLDFLLLHNLGLLGDRLGRRSLSLGDHL</sequence>
<evidence type="ECO:0008006" key="3">
    <source>
        <dbReference type="Google" id="ProtNLM"/>
    </source>
</evidence>
<feature type="non-terminal residue" evidence="1">
    <location>
        <position position="496"/>
    </location>
</feature>
<evidence type="ECO:0000313" key="1">
    <source>
        <dbReference type="EMBL" id="GMS78944.1"/>
    </source>
</evidence>
<comment type="caution">
    <text evidence="1">The sequence shown here is derived from an EMBL/GenBank/DDBJ whole genome shotgun (WGS) entry which is preliminary data.</text>
</comment>
<dbReference type="AlphaFoldDB" id="A0AAV5SC81"/>
<protein>
    <recommendedName>
        <fullName evidence="3">Ribosomal protein</fullName>
    </recommendedName>
</protein>
<reference evidence="1" key="1">
    <citation type="submission" date="2023-10" db="EMBL/GenBank/DDBJ databases">
        <title>Genome assembly of Pristionchus species.</title>
        <authorList>
            <person name="Yoshida K."/>
            <person name="Sommer R.J."/>
        </authorList>
    </citation>
    <scope>NUCLEOTIDE SEQUENCE</scope>
    <source>
        <strain evidence="1">RS0144</strain>
    </source>
</reference>
<gene>
    <name evidence="1" type="ORF">PENTCL1PPCAC_1119</name>
</gene>
<evidence type="ECO:0000313" key="2">
    <source>
        <dbReference type="Proteomes" id="UP001432027"/>
    </source>
</evidence>
<keyword evidence="2" id="KW-1185">Reference proteome</keyword>
<proteinExistence type="predicted"/>
<dbReference type="EMBL" id="BTSX01000001">
    <property type="protein sequence ID" value="GMS78944.1"/>
    <property type="molecule type" value="Genomic_DNA"/>
</dbReference>
<accession>A0AAV5SC81</accession>
<organism evidence="1 2">
    <name type="scientific">Pristionchus entomophagus</name>
    <dbReference type="NCBI Taxonomy" id="358040"/>
    <lineage>
        <taxon>Eukaryota</taxon>
        <taxon>Metazoa</taxon>
        <taxon>Ecdysozoa</taxon>
        <taxon>Nematoda</taxon>
        <taxon>Chromadorea</taxon>
        <taxon>Rhabditida</taxon>
        <taxon>Rhabditina</taxon>
        <taxon>Diplogasteromorpha</taxon>
        <taxon>Diplogasteroidea</taxon>
        <taxon>Neodiplogasteridae</taxon>
        <taxon>Pristionchus</taxon>
    </lineage>
</organism>
<dbReference type="Proteomes" id="UP001432027">
    <property type="component" value="Unassembled WGS sequence"/>
</dbReference>
<name>A0AAV5SC81_9BILA</name>